<comment type="caution">
    <text evidence="1">The sequence shown here is derived from an EMBL/GenBank/DDBJ whole genome shotgun (WGS) entry which is preliminary data.</text>
</comment>
<reference evidence="1" key="1">
    <citation type="submission" date="2019-11" db="EMBL/GenBank/DDBJ databases">
        <title>Genome sequences of 17 halophilic strains isolated from different environments.</title>
        <authorList>
            <person name="Furrow R.E."/>
        </authorList>
    </citation>
    <scope>NUCLEOTIDE SEQUENCE</scope>
    <source>
        <strain evidence="1">22510_22_Filter</strain>
    </source>
</reference>
<gene>
    <name evidence="1" type="primary">phoU</name>
    <name evidence="1" type="ORF">GLW08_10455</name>
</gene>
<organism evidence="1 2">
    <name type="scientific">Pontibacillus yanchengensis</name>
    <dbReference type="NCBI Taxonomy" id="462910"/>
    <lineage>
        <taxon>Bacteria</taxon>
        <taxon>Bacillati</taxon>
        <taxon>Bacillota</taxon>
        <taxon>Bacilli</taxon>
        <taxon>Bacillales</taxon>
        <taxon>Bacillaceae</taxon>
        <taxon>Pontibacillus</taxon>
    </lineage>
</organism>
<dbReference type="Proteomes" id="UP000466692">
    <property type="component" value="Unassembled WGS sequence"/>
</dbReference>
<name>A0ACC7VG46_9BACI</name>
<protein>
    <submittedName>
        <fullName evidence="1">Phosphate signaling complex protein PhoU</fullName>
    </submittedName>
</protein>
<evidence type="ECO:0000313" key="2">
    <source>
        <dbReference type="Proteomes" id="UP000466692"/>
    </source>
</evidence>
<sequence>MIYREQFHQELSELKLTVQTMANKTSDLFQLAIDAFIENDLESAKSVLDRDEEINEMEKLINDKVSSLIAKQQPVASDLRSLVVAMKISSDLERMGDHAVNICKSTIRINSHERKDSEKVLQNIDSMKELALDMLGASMSAYRNEDIKEAKKLMELDEDVDEIHQDNYLRISKEFISNPDKKQVEHLLEYAFISRYIERFGDHVKNIGEEVFYLVKGETME</sequence>
<keyword evidence="2" id="KW-1185">Reference proteome</keyword>
<dbReference type="EMBL" id="WMEU01000003">
    <property type="protein sequence ID" value="MYL53757.1"/>
    <property type="molecule type" value="Genomic_DNA"/>
</dbReference>
<accession>A0ACC7VG46</accession>
<proteinExistence type="predicted"/>
<evidence type="ECO:0000313" key="1">
    <source>
        <dbReference type="EMBL" id="MYL53757.1"/>
    </source>
</evidence>